<dbReference type="Proteomes" id="UP000005632">
    <property type="component" value="Chromosome"/>
</dbReference>
<name>G8QWR6_SPHPG</name>
<organism evidence="1 2">
    <name type="scientific">Sphaerochaeta pleomorpha (strain ATCC BAA-1885 / DSM 22778 / Grapes)</name>
    <dbReference type="NCBI Taxonomy" id="158190"/>
    <lineage>
        <taxon>Bacteria</taxon>
        <taxon>Pseudomonadati</taxon>
        <taxon>Spirochaetota</taxon>
        <taxon>Spirochaetia</taxon>
        <taxon>Spirochaetales</taxon>
        <taxon>Sphaerochaetaceae</taxon>
        <taxon>Sphaerochaeta</taxon>
    </lineage>
</organism>
<reference evidence="1 2" key="1">
    <citation type="submission" date="2011-11" db="EMBL/GenBank/DDBJ databases">
        <title>Complete sequence of Spirochaeta sp. grapes.</title>
        <authorList>
            <consortium name="US DOE Joint Genome Institute"/>
            <person name="Lucas S."/>
            <person name="Han J."/>
            <person name="Lapidus A."/>
            <person name="Cheng J.-F."/>
            <person name="Goodwin L."/>
            <person name="Pitluck S."/>
            <person name="Peters L."/>
            <person name="Ovchinnikova G."/>
            <person name="Munk A.C."/>
            <person name="Detter J.C."/>
            <person name="Han C."/>
            <person name="Tapia R."/>
            <person name="Land M."/>
            <person name="Hauser L."/>
            <person name="Kyrpides N."/>
            <person name="Ivanova N."/>
            <person name="Pagani I."/>
            <person name="Ritalahtilisa K."/>
            <person name="Loeffler F."/>
            <person name="Woyke T."/>
        </authorList>
    </citation>
    <scope>NUCLEOTIDE SEQUENCE [LARGE SCALE GENOMIC DNA]</scope>
    <source>
        <strain evidence="2">ATCC BAA-1885 / DSM 22778 / Grapes</strain>
    </source>
</reference>
<dbReference type="EMBL" id="CP003155">
    <property type="protein sequence ID" value="AEV28360.1"/>
    <property type="molecule type" value="Genomic_DNA"/>
</dbReference>
<dbReference type="STRING" id="158190.SpiGrapes_0506"/>
<sequence>MEKNNIYKQLLEIAPKFECKYEDHKSSIYIYLMDSNFISQMKKVELVIMRNSMVKIIQMRIMQQSFIN</sequence>
<keyword evidence="2" id="KW-1185">Reference proteome</keyword>
<protein>
    <submittedName>
        <fullName evidence="1">Uncharacterized protein</fullName>
    </submittedName>
</protein>
<dbReference type="HOGENOM" id="CLU_2791834_0_0_12"/>
<accession>G8QWR6</accession>
<evidence type="ECO:0000313" key="1">
    <source>
        <dbReference type="EMBL" id="AEV28360.1"/>
    </source>
</evidence>
<dbReference type="KEGG" id="sgp:SpiGrapes_0506"/>
<dbReference type="AlphaFoldDB" id="G8QWR6"/>
<proteinExistence type="predicted"/>
<evidence type="ECO:0000313" key="2">
    <source>
        <dbReference type="Proteomes" id="UP000005632"/>
    </source>
</evidence>
<gene>
    <name evidence="1" type="ordered locus">SpiGrapes_0506</name>
</gene>